<dbReference type="SUPFAM" id="SSF56317">
    <property type="entry name" value="Carbon-nitrogen hydrolase"/>
    <property type="match status" value="1"/>
</dbReference>
<protein>
    <submittedName>
        <fullName evidence="3">BQ5605_C007g04757 protein</fullName>
    </submittedName>
</protein>
<keyword evidence="4" id="KW-1185">Reference proteome</keyword>
<evidence type="ECO:0000313" key="4">
    <source>
        <dbReference type="Proteomes" id="UP000249464"/>
    </source>
</evidence>
<dbReference type="STRING" id="796604.A0A2X0M7T3"/>
<dbReference type="EMBL" id="FQNC01000045">
    <property type="protein sequence ID" value="SGY62940.1"/>
    <property type="molecule type" value="Genomic_DNA"/>
</dbReference>
<reference evidence="3 4" key="1">
    <citation type="submission" date="2016-11" db="EMBL/GenBank/DDBJ databases">
        <authorList>
            <person name="Jaros S."/>
            <person name="Januszkiewicz K."/>
            <person name="Wedrychowicz H."/>
        </authorList>
    </citation>
    <scope>NUCLEOTIDE SEQUENCE [LARGE SCALE GENOMIC DNA]</scope>
</reference>
<evidence type="ECO:0000313" key="3">
    <source>
        <dbReference type="EMBL" id="SGY62940.1"/>
    </source>
</evidence>
<feature type="domain" description="CN hydrolase" evidence="2">
    <location>
        <begin position="5"/>
        <end position="277"/>
    </location>
</feature>
<dbReference type="InterPro" id="IPR036526">
    <property type="entry name" value="C-N_Hydrolase_sf"/>
</dbReference>
<dbReference type="InterPro" id="IPR003010">
    <property type="entry name" value="C-N_Hydrolase"/>
</dbReference>
<sequence length="313" mass="34809">MGKSLNVAICQFASIPPTTPNNGELNLARAHDFVRQAAQQGAQLVVFPEYFLSGIIADPQHHYLAQVPHHEHATVTSSSSTKAEQVTHWLETFRLLAVELRIDIVPGTIVERGLDSDQLHNVAHYISREGTIKGRYVKRNLWHPEKTYLTRGEEEHQVFGTEWGKVGMLICWDLAWPEAFQALLLQGVDIIIIPTCWLGTDGDDIGLLHDPHCEEKFLDATIISRAFENECVIVFVNAGGEASQGWIGRSGVTVPFKGKIGGTKDEKEELVVVKVDLGILEVGAMLDARTVYGLRKDLVEKVRQRKEATETAN</sequence>
<evidence type="ECO:0000256" key="1">
    <source>
        <dbReference type="ARBA" id="ARBA00022801"/>
    </source>
</evidence>
<dbReference type="AlphaFoldDB" id="A0A2X0M7T3"/>
<organism evidence="3 4">
    <name type="scientific">Microbotryum silenes-dioicae</name>
    <dbReference type="NCBI Taxonomy" id="796604"/>
    <lineage>
        <taxon>Eukaryota</taxon>
        <taxon>Fungi</taxon>
        <taxon>Dikarya</taxon>
        <taxon>Basidiomycota</taxon>
        <taxon>Pucciniomycotina</taxon>
        <taxon>Microbotryomycetes</taxon>
        <taxon>Microbotryales</taxon>
        <taxon>Microbotryaceae</taxon>
        <taxon>Microbotryum</taxon>
    </lineage>
</organism>
<dbReference type="GO" id="GO:0016811">
    <property type="term" value="F:hydrolase activity, acting on carbon-nitrogen (but not peptide) bonds, in linear amides"/>
    <property type="evidence" value="ECO:0007669"/>
    <property type="project" value="TreeGrafter"/>
</dbReference>
<proteinExistence type="predicted"/>
<accession>A0A2X0M7T3</accession>
<dbReference type="Pfam" id="PF00795">
    <property type="entry name" value="CN_hydrolase"/>
    <property type="match status" value="1"/>
</dbReference>
<dbReference type="PANTHER" id="PTHR43674:SF16">
    <property type="entry name" value="CARBON-NITROGEN FAMILY, PUTATIVE (AFU_ORTHOLOGUE AFUA_5G02350)-RELATED"/>
    <property type="match status" value="1"/>
</dbReference>
<dbReference type="Gene3D" id="3.60.110.10">
    <property type="entry name" value="Carbon-nitrogen hydrolase"/>
    <property type="match status" value="1"/>
</dbReference>
<keyword evidence="1" id="KW-0378">Hydrolase</keyword>
<dbReference type="PANTHER" id="PTHR43674">
    <property type="entry name" value="NITRILASE C965.09-RELATED"/>
    <property type="match status" value="1"/>
</dbReference>
<dbReference type="CDD" id="cd07197">
    <property type="entry name" value="nitrilase"/>
    <property type="match status" value="1"/>
</dbReference>
<name>A0A2X0M7T3_9BASI</name>
<gene>
    <name evidence="3" type="primary">BQ5605_C007g04757</name>
    <name evidence="3" type="ORF">BQ5605_C007G04757</name>
</gene>
<dbReference type="PROSITE" id="PS50263">
    <property type="entry name" value="CN_HYDROLASE"/>
    <property type="match status" value="1"/>
</dbReference>
<dbReference type="InterPro" id="IPR050345">
    <property type="entry name" value="Aliph_Amidase/BUP"/>
</dbReference>
<dbReference type="Proteomes" id="UP000249464">
    <property type="component" value="Unassembled WGS sequence"/>
</dbReference>
<evidence type="ECO:0000259" key="2">
    <source>
        <dbReference type="PROSITE" id="PS50263"/>
    </source>
</evidence>